<name>A0A7J0E2W4_9ERIC</name>
<reference evidence="18 19" key="1">
    <citation type="submission" date="2019-07" db="EMBL/GenBank/DDBJ databases">
        <title>De Novo Assembly of kiwifruit Actinidia rufa.</title>
        <authorList>
            <person name="Sugita-Konishi S."/>
            <person name="Sato K."/>
            <person name="Mori E."/>
            <person name="Abe Y."/>
            <person name="Kisaki G."/>
            <person name="Hamano K."/>
            <person name="Suezawa K."/>
            <person name="Otani M."/>
            <person name="Fukuda T."/>
            <person name="Manabe T."/>
            <person name="Gomi K."/>
            <person name="Tabuchi M."/>
            <person name="Akimitsu K."/>
            <person name="Kataoka I."/>
        </authorList>
    </citation>
    <scope>NUCLEOTIDE SEQUENCE [LARGE SCALE GENOMIC DNA]</scope>
    <source>
        <strain evidence="19">cv. Fuchu</strain>
    </source>
</reference>
<evidence type="ECO:0000256" key="16">
    <source>
        <dbReference type="SAM" id="MobiDB-lite"/>
    </source>
</evidence>
<keyword evidence="4 15" id="KW-0723">Serine/threonine-protein kinase</keyword>
<evidence type="ECO:0000256" key="10">
    <source>
        <dbReference type="ARBA" id="ARBA00022989"/>
    </source>
</evidence>
<keyword evidence="7 14" id="KW-0547">Nucleotide-binding</keyword>
<evidence type="ECO:0000256" key="15">
    <source>
        <dbReference type="RuleBase" id="RU000304"/>
    </source>
</evidence>
<comment type="catalytic activity">
    <reaction evidence="12">
        <text>L-threonyl-[protein] + ATP = O-phospho-L-threonyl-[protein] + ADP + H(+)</text>
        <dbReference type="Rhea" id="RHEA:46608"/>
        <dbReference type="Rhea" id="RHEA-COMP:11060"/>
        <dbReference type="Rhea" id="RHEA-COMP:11605"/>
        <dbReference type="ChEBI" id="CHEBI:15378"/>
        <dbReference type="ChEBI" id="CHEBI:30013"/>
        <dbReference type="ChEBI" id="CHEBI:30616"/>
        <dbReference type="ChEBI" id="CHEBI:61977"/>
        <dbReference type="ChEBI" id="CHEBI:456216"/>
        <dbReference type="EC" id="2.7.11.1"/>
    </reaction>
</comment>
<dbReference type="GO" id="GO:0005524">
    <property type="term" value="F:ATP binding"/>
    <property type="evidence" value="ECO:0007669"/>
    <property type="project" value="UniProtKB-UniRule"/>
</dbReference>
<comment type="similarity">
    <text evidence="15">Belongs to the protein kinase superfamily.</text>
</comment>
<comment type="catalytic activity">
    <reaction evidence="13">
        <text>L-seryl-[protein] + ATP = O-phospho-L-seryl-[protein] + ADP + H(+)</text>
        <dbReference type="Rhea" id="RHEA:17989"/>
        <dbReference type="Rhea" id="RHEA-COMP:9863"/>
        <dbReference type="Rhea" id="RHEA-COMP:11604"/>
        <dbReference type="ChEBI" id="CHEBI:15378"/>
        <dbReference type="ChEBI" id="CHEBI:29999"/>
        <dbReference type="ChEBI" id="CHEBI:30616"/>
        <dbReference type="ChEBI" id="CHEBI:83421"/>
        <dbReference type="ChEBI" id="CHEBI:456216"/>
        <dbReference type="EC" id="2.7.11.1"/>
    </reaction>
</comment>
<feature type="binding site" evidence="14">
    <location>
        <position position="198"/>
    </location>
    <ligand>
        <name>ATP</name>
        <dbReference type="ChEBI" id="CHEBI:30616"/>
    </ligand>
</feature>
<dbReference type="PROSITE" id="PS00108">
    <property type="entry name" value="PROTEIN_KINASE_ST"/>
    <property type="match status" value="1"/>
</dbReference>
<evidence type="ECO:0000256" key="14">
    <source>
        <dbReference type="PROSITE-ProRule" id="PRU10141"/>
    </source>
</evidence>
<keyword evidence="19" id="KW-1185">Reference proteome</keyword>
<dbReference type="FunFam" id="3.30.200.20:FF:000542">
    <property type="entry name" value="Receptor-like serine/threonine-protein kinase At4g25390"/>
    <property type="match status" value="1"/>
</dbReference>
<dbReference type="EMBL" id="BJWL01000001">
    <property type="protein sequence ID" value="GFY80873.1"/>
    <property type="molecule type" value="Genomic_DNA"/>
</dbReference>
<evidence type="ECO:0000256" key="6">
    <source>
        <dbReference type="ARBA" id="ARBA00022692"/>
    </source>
</evidence>
<dbReference type="InterPro" id="IPR008271">
    <property type="entry name" value="Ser/Thr_kinase_AS"/>
</dbReference>
<evidence type="ECO:0000256" key="1">
    <source>
        <dbReference type="ARBA" id="ARBA00004162"/>
    </source>
</evidence>
<protein>
    <recommendedName>
        <fullName evidence="2">non-specific serine/threonine protein kinase</fullName>
        <ecNumber evidence="2">2.7.11.1</ecNumber>
    </recommendedName>
</protein>
<dbReference type="OrthoDB" id="1924358at2759"/>
<dbReference type="Proteomes" id="UP000585474">
    <property type="component" value="Unassembled WGS sequence"/>
</dbReference>
<comment type="caution">
    <text evidence="18">The sequence shown here is derived from an EMBL/GenBank/DDBJ whole genome shotgun (WGS) entry which is preliminary data.</text>
</comment>
<evidence type="ECO:0000256" key="11">
    <source>
        <dbReference type="ARBA" id="ARBA00023136"/>
    </source>
</evidence>
<dbReference type="PANTHER" id="PTHR47982:SF35">
    <property type="entry name" value="PROLINE-RICH RECEPTOR-LIKE PROTEIN KINASE PERK1-RELATED"/>
    <property type="match status" value="1"/>
</dbReference>
<dbReference type="InterPro" id="IPR001245">
    <property type="entry name" value="Ser-Thr/Tyr_kinase_cat_dom"/>
</dbReference>
<feature type="region of interest" description="Disordered" evidence="16">
    <location>
        <begin position="75"/>
        <end position="145"/>
    </location>
</feature>
<gene>
    <name evidence="18" type="ORF">Acr_01g0006820</name>
</gene>
<sequence>MREWKNGEIPLETKMNQKWENGGNYWISTPPFLQIQKIGEKWGNGENYWRPKCFYPIFFNQKWGKRGKMGEMVGDGLRDEPYGPAPQNWLHSAPPPGDHTVTVPPNPSPPPTTVLQLPRSVVHPPLTSSTERSGSGVENPRSPRSPGMVLGFSMKIFTYEELEMATDGFSLANCLGEGGFGYVHKGVLPKGEEVAVKKLKARSMQGETEFQSEVEIISRLHHIHLVQLVGYCISGFERMLVYEFVPNHTLEFHLHGRGRPTMDWHTRLKIALGAAKGLAYLHEDCHPKIIHRDIKAANILLDLNFVAKVRFLYWVGLRIMKG</sequence>
<dbReference type="SUPFAM" id="SSF56112">
    <property type="entry name" value="Protein kinase-like (PK-like)"/>
    <property type="match status" value="1"/>
</dbReference>
<proteinExistence type="inferred from homology"/>
<dbReference type="GO" id="GO:0004674">
    <property type="term" value="F:protein serine/threonine kinase activity"/>
    <property type="evidence" value="ECO:0007669"/>
    <property type="project" value="UniProtKB-KW"/>
</dbReference>
<keyword evidence="8 18" id="KW-0418">Kinase</keyword>
<feature type="domain" description="Protein kinase" evidence="17">
    <location>
        <begin position="169"/>
        <end position="322"/>
    </location>
</feature>
<dbReference type="PANTHER" id="PTHR47982">
    <property type="entry name" value="PROLINE-RICH RECEPTOR-LIKE PROTEIN KINASE PERK4"/>
    <property type="match status" value="1"/>
</dbReference>
<keyword evidence="18" id="KW-0675">Receptor</keyword>
<evidence type="ECO:0000256" key="13">
    <source>
        <dbReference type="ARBA" id="ARBA00048679"/>
    </source>
</evidence>
<dbReference type="Gene3D" id="1.10.510.10">
    <property type="entry name" value="Transferase(Phosphotransferase) domain 1"/>
    <property type="match status" value="1"/>
</dbReference>
<comment type="subcellular location">
    <subcellularLocation>
        <location evidence="1">Cell membrane</location>
        <topology evidence="1">Single-pass membrane protein</topology>
    </subcellularLocation>
</comment>
<dbReference type="Pfam" id="PF07714">
    <property type="entry name" value="PK_Tyr_Ser-Thr"/>
    <property type="match status" value="1"/>
</dbReference>
<dbReference type="PROSITE" id="PS00107">
    <property type="entry name" value="PROTEIN_KINASE_ATP"/>
    <property type="match status" value="1"/>
</dbReference>
<dbReference type="AlphaFoldDB" id="A0A7J0E2W4"/>
<dbReference type="InterPro" id="IPR047117">
    <property type="entry name" value="PERK1-13-like"/>
</dbReference>
<dbReference type="SMART" id="SM00220">
    <property type="entry name" value="S_TKc"/>
    <property type="match status" value="1"/>
</dbReference>
<dbReference type="InterPro" id="IPR011009">
    <property type="entry name" value="Kinase-like_dom_sf"/>
</dbReference>
<evidence type="ECO:0000313" key="19">
    <source>
        <dbReference type="Proteomes" id="UP000585474"/>
    </source>
</evidence>
<evidence type="ECO:0000256" key="9">
    <source>
        <dbReference type="ARBA" id="ARBA00022840"/>
    </source>
</evidence>
<keyword evidence="5" id="KW-0808">Transferase</keyword>
<dbReference type="EC" id="2.7.11.1" evidence="2"/>
<dbReference type="GO" id="GO:0005886">
    <property type="term" value="C:plasma membrane"/>
    <property type="evidence" value="ECO:0007669"/>
    <property type="project" value="UniProtKB-SubCell"/>
</dbReference>
<accession>A0A7J0E2W4</accession>
<evidence type="ECO:0000256" key="12">
    <source>
        <dbReference type="ARBA" id="ARBA00047899"/>
    </source>
</evidence>
<evidence type="ECO:0000259" key="17">
    <source>
        <dbReference type="PROSITE" id="PS50011"/>
    </source>
</evidence>
<evidence type="ECO:0000256" key="7">
    <source>
        <dbReference type="ARBA" id="ARBA00022741"/>
    </source>
</evidence>
<evidence type="ECO:0000256" key="4">
    <source>
        <dbReference type="ARBA" id="ARBA00022527"/>
    </source>
</evidence>
<evidence type="ECO:0000256" key="5">
    <source>
        <dbReference type="ARBA" id="ARBA00022679"/>
    </source>
</evidence>
<evidence type="ECO:0000313" key="18">
    <source>
        <dbReference type="EMBL" id="GFY80873.1"/>
    </source>
</evidence>
<dbReference type="InterPro" id="IPR000719">
    <property type="entry name" value="Prot_kinase_dom"/>
</dbReference>
<dbReference type="InterPro" id="IPR017441">
    <property type="entry name" value="Protein_kinase_ATP_BS"/>
</dbReference>
<dbReference type="PROSITE" id="PS50011">
    <property type="entry name" value="PROTEIN_KINASE_DOM"/>
    <property type="match status" value="1"/>
</dbReference>
<evidence type="ECO:0000256" key="3">
    <source>
        <dbReference type="ARBA" id="ARBA00022475"/>
    </source>
</evidence>
<keyword evidence="11" id="KW-0472">Membrane</keyword>
<dbReference type="Gene3D" id="3.30.200.20">
    <property type="entry name" value="Phosphorylase Kinase, domain 1"/>
    <property type="match status" value="1"/>
</dbReference>
<keyword evidence="3" id="KW-1003">Cell membrane</keyword>
<keyword evidence="10" id="KW-1133">Transmembrane helix</keyword>
<evidence type="ECO:0000256" key="2">
    <source>
        <dbReference type="ARBA" id="ARBA00012513"/>
    </source>
</evidence>
<keyword evidence="6" id="KW-0812">Transmembrane</keyword>
<organism evidence="18 19">
    <name type="scientific">Actinidia rufa</name>
    <dbReference type="NCBI Taxonomy" id="165716"/>
    <lineage>
        <taxon>Eukaryota</taxon>
        <taxon>Viridiplantae</taxon>
        <taxon>Streptophyta</taxon>
        <taxon>Embryophyta</taxon>
        <taxon>Tracheophyta</taxon>
        <taxon>Spermatophyta</taxon>
        <taxon>Magnoliopsida</taxon>
        <taxon>eudicotyledons</taxon>
        <taxon>Gunneridae</taxon>
        <taxon>Pentapetalae</taxon>
        <taxon>asterids</taxon>
        <taxon>Ericales</taxon>
        <taxon>Actinidiaceae</taxon>
        <taxon>Actinidia</taxon>
    </lineage>
</organism>
<keyword evidence="9 14" id="KW-0067">ATP-binding</keyword>
<evidence type="ECO:0000256" key="8">
    <source>
        <dbReference type="ARBA" id="ARBA00022777"/>
    </source>
</evidence>